<dbReference type="FunFam" id="3.30.70.270:FF:000003">
    <property type="entry name" value="Transposon Ty3-G Gag-Pol polyprotein"/>
    <property type="match status" value="1"/>
</dbReference>
<dbReference type="SUPFAM" id="SSF56672">
    <property type="entry name" value="DNA/RNA polymerases"/>
    <property type="match status" value="1"/>
</dbReference>
<dbReference type="CDD" id="cd01647">
    <property type="entry name" value="RT_LTR"/>
    <property type="match status" value="1"/>
</dbReference>
<dbReference type="InterPro" id="IPR000477">
    <property type="entry name" value="RT_dom"/>
</dbReference>
<dbReference type="EMBL" id="LRGB01015833">
    <property type="protein sequence ID" value="KZR98790.1"/>
    <property type="molecule type" value="Genomic_DNA"/>
</dbReference>
<evidence type="ECO:0000313" key="2">
    <source>
        <dbReference type="EMBL" id="KZR98790.1"/>
    </source>
</evidence>
<gene>
    <name evidence="2" type="ORF">APZ42_005632</name>
</gene>
<organism evidence="2 3">
    <name type="scientific">Daphnia magna</name>
    <dbReference type="NCBI Taxonomy" id="35525"/>
    <lineage>
        <taxon>Eukaryota</taxon>
        <taxon>Metazoa</taxon>
        <taxon>Ecdysozoa</taxon>
        <taxon>Arthropoda</taxon>
        <taxon>Crustacea</taxon>
        <taxon>Branchiopoda</taxon>
        <taxon>Diplostraca</taxon>
        <taxon>Cladocera</taxon>
        <taxon>Anomopoda</taxon>
        <taxon>Daphniidae</taxon>
        <taxon>Daphnia</taxon>
    </lineage>
</organism>
<evidence type="ECO:0000259" key="1">
    <source>
        <dbReference type="PROSITE" id="PS50878"/>
    </source>
</evidence>
<reference evidence="2 3" key="1">
    <citation type="submission" date="2016-03" db="EMBL/GenBank/DDBJ databases">
        <title>EvidentialGene: Evidence-directed Construction of Genes on Genomes.</title>
        <authorList>
            <person name="Gilbert D.G."/>
            <person name="Choi J.-H."/>
            <person name="Mockaitis K."/>
            <person name="Colbourne J."/>
            <person name="Pfrender M."/>
        </authorList>
    </citation>
    <scope>NUCLEOTIDE SEQUENCE [LARGE SCALE GENOMIC DNA]</scope>
    <source>
        <strain evidence="2 3">Xinb3</strain>
        <tissue evidence="2">Complete organism</tissue>
    </source>
</reference>
<dbReference type="InterPro" id="IPR053134">
    <property type="entry name" value="RNA-dir_DNA_polymerase"/>
</dbReference>
<dbReference type="Proteomes" id="UP000076858">
    <property type="component" value="Unassembled WGS sequence"/>
</dbReference>
<dbReference type="InterPro" id="IPR043502">
    <property type="entry name" value="DNA/RNA_pol_sf"/>
</dbReference>
<evidence type="ECO:0000313" key="3">
    <source>
        <dbReference type="Proteomes" id="UP000076858"/>
    </source>
</evidence>
<dbReference type="Gene3D" id="3.30.70.270">
    <property type="match status" value="1"/>
</dbReference>
<comment type="caution">
    <text evidence="2">The sequence shown here is derived from an EMBL/GenBank/DDBJ whole genome shotgun (WGS) entry which is preliminary data.</text>
</comment>
<sequence>MNFVLRLVIGENCLVYLDDIIVFSKTKEEHLHNLERIFNLLKEANLKLGTSKCKFMSESVQYLGHFIFGSTIDLPSNSIGMNATICDCSQAKIKGFLNFGDENCQIIEDPSPPKAILYIAMIHPPQKVIYTLLSHLPEVKRFLGYMCSVLYAHRSVNTDFFGWHTHGQSKWPAVATPEMFNQMKEFRRCGDYAMNPAGARKFTYDLYPTYNHCG</sequence>
<dbReference type="PROSITE" id="PS50878">
    <property type="entry name" value="RT_POL"/>
    <property type="match status" value="1"/>
</dbReference>
<keyword evidence="3" id="KW-1185">Reference proteome</keyword>
<protein>
    <recommendedName>
        <fullName evidence="1">Reverse transcriptase domain-containing protein</fullName>
    </recommendedName>
</protein>
<name>A0A162BXV7_9CRUS</name>
<dbReference type="AlphaFoldDB" id="A0A162BXV7"/>
<dbReference type="PANTHER" id="PTHR24559">
    <property type="entry name" value="TRANSPOSON TY3-I GAG-POL POLYPROTEIN"/>
    <property type="match status" value="1"/>
</dbReference>
<dbReference type="PANTHER" id="PTHR24559:SF444">
    <property type="entry name" value="REVERSE TRANSCRIPTASE DOMAIN-CONTAINING PROTEIN"/>
    <property type="match status" value="1"/>
</dbReference>
<dbReference type="InterPro" id="IPR043128">
    <property type="entry name" value="Rev_trsase/Diguanyl_cyclase"/>
</dbReference>
<accession>A0A162BXV7</accession>
<dbReference type="STRING" id="35525.A0A162BXV7"/>
<dbReference type="Pfam" id="PF00078">
    <property type="entry name" value="RVT_1"/>
    <property type="match status" value="1"/>
</dbReference>
<dbReference type="GO" id="GO:0071897">
    <property type="term" value="P:DNA biosynthetic process"/>
    <property type="evidence" value="ECO:0007669"/>
    <property type="project" value="UniProtKB-ARBA"/>
</dbReference>
<proteinExistence type="predicted"/>
<feature type="domain" description="Reverse transcriptase" evidence="1">
    <location>
        <begin position="1"/>
        <end position="67"/>
    </location>
</feature>
<dbReference type="OrthoDB" id="6353039at2759"/>